<dbReference type="STRING" id="1691903.A9B99_02570"/>
<dbReference type="EMBL" id="LYRP01000001">
    <property type="protein sequence ID" value="OAT79219.1"/>
    <property type="molecule type" value="Genomic_DNA"/>
</dbReference>
<evidence type="ECO:0000313" key="4">
    <source>
        <dbReference type="Proteomes" id="UP000078225"/>
    </source>
</evidence>
<gene>
    <name evidence="3" type="ORF">A9B99_02570</name>
</gene>
<reference evidence="4" key="1">
    <citation type="submission" date="2016-05" db="EMBL/GenBank/DDBJ databases">
        <authorList>
            <person name="Behera P."/>
            <person name="Vaishampayan P."/>
            <person name="Singh N."/>
            <person name="Raina V."/>
            <person name="Suar M."/>
            <person name="Pattnaik A."/>
            <person name="Rastogi G."/>
        </authorList>
    </citation>
    <scope>NUCLEOTIDE SEQUENCE [LARGE SCALE GENOMIC DNA]</scope>
    <source>
        <strain evidence="4">MP23</strain>
    </source>
</reference>
<accession>A0A1B7LA71</accession>
<feature type="domain" description="ATP-grasp" evidence="2">
    <location>
        <begin position="109"/>
        <end position="280"/>
    </location>
</feature>
<dbReference type="GO" id="GO:0005524">
    <property type="term" value="F:ATP binding"/>
    <property type="evidence" value="ECO:0007669"/>
    <property type="project" value="UniProtKB-UniRule"/>
</dbReference>
<dbReference type="Pfam" id="PF15632">
    <property type="entry name" value="ATPgrasp_Ter"/>
    <property type="match status" value="1"/>
</dbReference>
<proteinExistence type="predicted"/>
<dbReference type="Gene3D" id="3.30.470.20">
    <property type="entry name" value="ATP-grasp fold, B domain"/>
    <property type="match status" value="1"/>
</dbReference>
<keyword evidence="1" id="KW-0067">ATP-binding</keyword>
<protein>
    <recommendedName>
        <fullName evidence="2">ATP-grasp domain-containing protein</fullName>
    </recommendedName>
</protein>
<dbReference type="RefSeq" id="WP_064595476.1">
    <property type="nucleotide sequence ID" value="NZ_JBDJAE010000001.1"/>
</dbReference>
<keyword evidence="4" id="KW-1185">Reference proteome</keyword>
<dbReference type="SUPFAM" id="SSF56059">
    <property type="entry name" value="Glutathione synthetase ATP-binding domain-like"/>
    <property type="match status" value="1"/>
</dbReference>
<evidence type="ECO:0000256" key="1">
    <source>
        <dbReference type="PROSITE-ProRule" id="PRU00409"/>
    </source>
</evidence>
<dbReference type="PROSITE" id="PS50975">
    <property type="entry name" value="ATP_GRASP"/>
    <property type="match status" value="1"/>
</dbReference>
<dbReference type="AlphaFoldDB" id="A0A1B7LA71"/>
<evidence type="ECO:0000259" key="2">
    <source>
        <dbReference type="PROSITE" id="PS50975"/>
    </source>
</evidence>
<dbReference type="InterPro" id="IPR011761">
    <property type="entry name" value="ATP-grasp"/>
</dbReference>
<dbReference type="Gene3D" id="3.40.50.20">
    <property type="match status" value="1"/>
</dbReference>
<evidence type="ECO:0000313" key="3">
    <source>
        <dbReference type="EMBL" id="OAT79219.1"/>
    </source>
</evidence>
<sequence length="419" mass="47125">MNVLISPAGTEIGREIWLSLRHEKNITLFLAGADYDNHARYSDLPYYILPGVNEDDWLPALQLFTEQHHIDYIFPAHDDALLAYAENQTVIAARIIAPSVQTCKLTRYKSKTYDALADVINVPKCYATADDIDSWPVFIKPDRGQGSQGARRADSLAQLGNVFNGSMLVSEYLPGAEFTVDCFSSRNGGLLYCQARTRERVRAGISMGSEFVSLDGIEIIAEKIQQKLQIFGVWFFQVKYAQNGQITLLEVAPRVAGTMALTRVSGANLPLLALYEHSEIPVTLLPQYKHVRISRALSNAFTHNITWSHVYVDYDDTLVIKNTVCVKLVAFLYQCINQGNRCHLVTRHAGDIHQELNTRRLAQIFDTVTHLTCGEKKSSVIKQRDAIFIDDSFTERLDVHQTIGIPTFDVSMLDLLIKE</sequence>
<organism evidence="3 4">
    <name type="scientific">Mangrovibacter phragmitis</name>
    <dbReference type="NCBI Taxonomy" id="1691903"/>
    <lineage>
        <taxon>Bacteria</taxon>
        <taxon>Pseudomonadati</taxon>
        <taxon>Pseudomonadota</taxon>
        <taxon>Gammaproteobacteria</taxon>
        <taxon>Enterobacterales</taxon>
        <taxon>Enterobacteriaceae</taxon>
        <taxon>Mangrovibacter</taxon>
    </lineage>
</organism>
<comment type="caution">
    <text evidence="3">The sequence shown here is derived from an EMBL/GenBank/DDBJ whole genome shotgun (WGS) entry which is preliminary data.</text>
</comment>
<keyword evidence="1" id="KW-0547">Nucleotide-binding</keyword>
<name>A0A1B7LA71_9ENTR</name>
<dbReference type="Proteomes" id="UP000078225">
    <property type="component" value="Unassembled WGS sequence"/>
</dbReference>
<dbReference type="GO" id="GO:0046872">
    <property type="term" value="F:metal ion binding"/>
    <property type="evidence" value="ECO:0007669"/>
    <property type="project" value="InterPro"/>
</dbReference>